<dbReference type="InterPro" id="IPR015947">
    <property type="entry name" value="PUA-like_sf"/>
</dbReference>
<evidence type="ECO:0000256" key="1">
    <source>
        <dbReference type="SAM" id="MobiDB-lite"/>
    </source>
</evidence>
<organism evidence="3">
    <name type="scientific">marine sediment metagenome</name>
    <dbReference type="NCBI Taxonomy" id="412755"/>
    <lineage>
        <taxon>unclassified sequences</taxon>
        <taxon>metagenomes</taxon>
        <taxon>ecological metagenomes</taxon>
    </lineage>
</organism>
<dbReference type="InterPro" id="IPR012318">
    <property type="entry name" value="HTH_CRP"/>
</dbReference>
<feature type="non-terminal residue" evidence="3">
    <location>
        <position position="1"/>
    </location>
</feature>
<dbReference type="InterPro" id="IPR036390">
    <property type="entry name" value="WH_DNA-bd_sf"/>
</dbReference>
<protein>
    <recommendedName>
        <fullName evidence="2">Lon N-terminal domain-containing protein</fullName>
    </recommendedName>
</protein>
<feature type="region of interest" description="Disordered" evidence="1">
    <location>
        <begin position="294"/>
        <end position="317"/>
    </location>
</feature>
<dbReference type="PANTHER" id="PTHR10046">
    <property type="entry name" value="ATP DEPENDENT LON PROTEASE FAMILY MEMBER"/>
    <property type="match status" value="1"/>
</dbReference>
<dbReference type="AlphaFoldDB" id="A0A0F9E018"/>
<reference evidence="3" key="1">
    <citation type="journal article" date="2015" name="Nature">
        <title>Complex archaea that bridge the gap between prokaryotes and eukaryotes.</title>
        <authorList>
            <person name="Spang A."/>
            <person name="Saw J.H."/>
            <person name="Jorgensen S.L."/>
            <person name="Zaremba-Niedzwiedzka K."/>
            <person name="Martijn J."/>
            <person name="Lind A.E."/>
            <person name="van Eijk R."/>
            <person name="Schleper C."/>
            <person name="Guy L."/>
            <person name="Ettema T.J."/>
        </authorList>
    </citation>
    <scope>NUCLEOTIDE SEQUENCE</scope>
</reference>
<dbReference type="InterPro" id="IPR003111">
    <property type="entry name" value="Lon_prtase_N"/>
</dbReference>
<dbReference type="InterPro" id="IPR036388">
    <property type="entry name" value="WH-like_DNA-bd_sf"/>
</dbReference>
<proteinExistence type="predicted"/>
<dbReference type="GO" id="GO:0006355">
    <property type="term" value="P:regulation of DNA-templated transcription"/>
    <property type="evidence" value="ECO:0007669"/>
    <property type="project" value="InterPro"/>
</dbReference>
<dbReference type="Gene3D" id="2.30.130.40">
    <property type="entry name" value="LON domain-like"/>
    <property type="match status" value="1"/>
</dbReference>
<sequence length="317" mass="34718">LTPLAVGQERSVNLVNDVLSRDRQLVMVGSKNPELDLPGPEDIYGVGVAGIVARMLKMPDGTLRILVQGGQRVRIDEFTSEDPYLVARIHAEPDVTEPSAELEALTRHVQNTFSQIIEGVPYLPEELQIAVANIDDPVVLGYMIAGSLRIKTEEKQELLEEVDAGKRLRKLSEMLAREVEVLELGSKIQSQVQSEMDKTQREYFLRQQLKAIQEELGEADESQVEIGELIGLTNVSVSKTLCQLSEEGLIERRGRVIVLRGVGQLQEMVGYAGMEVAQTSASRTSAIGALNDAVTPALPRGNPDPHKARNGAEHEGA</sequence>
<dbReference type="Pfam" id="PF13545">
    <property type="entry name" value="HTH_Crp_2"/>
    <property type="match status" value="1"/>
</dbReference>
<dbReference type="GO" id="GO:0003677">
    <property type="term" value="F:DNA binding"/>
    <property type="evidence" value="ECO:0007669"/>
    <property type="project" value="InterPro"/>
</dbReference>
<dbReference type="InterPro" id="IPR027065">
    <property type="entry name" value="Lon_Prtase"/>
</dbReference>
<name>A0A0F9E018_9ZZZZ</name>
<accession>A0A0F9E018</accession>
<dbReference type="GO" id="GO:0004176">
    <property type="term" value="F:ATP-dependent peptidase activity"/>
    <property type="evidence" value="ECO:0007669"/>
    <property type="project" value="InterPro"/>
</dbReference>
<dbReference type="SUPFAM" id="SSF88697">
    <property type="entry name" value="PUA domain-like"/>
    <property type="match status" value="1"/>
</dbReference>
<evidence type="ECO:0000313" key="3">
    <source>
        <dbReference type="EMBL" id="KKL17468.1"/>
    </source>
</evidence>
<dbReference type="GO" id="GO:0004252">
    <property type="term" value="F:serine-type endopeptidase activity"/>
    <property type="evidence" value="ECO:0007669"/>
    <property type="project" value="InterPro"/>
</dbReference>
<dbReference type="EMBL" id="LAZR01039247">
    <property type="protein sequence ID" value="KKL17468.1"/>
    <property type="molecule type" value="Genomic_DNA"/>
</dbReference>
<gene>
    <name evidence="3" type="ORF">LCGC14_2485250</name>
</gene>
<dbReference type="SMART" id="SM00419">
    <property type="entry name" value="HTH_CRP"/>
    <property type="match status" value="1"/>
</dbReference>
<dbReference type="InterPro" id="IPR046336">
    <property type="entry name" value="Lon_prtase_N_sf"/>
</dbReference>
<dbReference type="Pfam" id="PF02190">
    <property type="entry name" value="LON_substr_bdg"/>
    <property type="match status" value="1"/>
</dbReference>
<feature type="compositionally biased region" description="Basic and acidic residues" evidence="1">
    <location>
        <begin position="303"/>
        <end position="317"/>
    </location>
</feature>
<dbReference type="GO" id="GO:0030163">
    <property type="term" value="P:protein catabolic process"/>
    <property type="evidence" value="ECO:0007669"/>
    <property type="project" value="InterPro"/>
</dbReference>
<comment type="caution">
    <text evidence="3">The sequence shown here is derived from an EMBL/GenBank/DDBJ whole genome shotgun (WGS) entry which is preliminary data.</text>
</comment>
<feature type="domain" description="Lon N-terminal" evidence="2">
    <location>
        <begin position="1"/>
        <end position="179"/>
    </location>
</feature>
<dbReference type="SMART" id="SM00464">
    <property type="entry name" value="LON"/>
    <property type="match status" value="1"/>
</dbReference>
<dbReference type="Gene3D" id="1.10.10.10">
    <property type="entry name" value="Winged helix-like DNA-binding domain superfamily/Winged helix DNA-binding domain"/>
    <property type="match status" value="1"/>
</dbReference>
<dbReference type="Gene3D" id="1.20.58.1480">
    <property type="match status" value="1"/>
</dbReference>
<dbReference type="GO" id="GO:0005524">
    <property type="term" value="F:ATP binding"/>
    <property type="evidence" value="ECO:0007669"/>
    <property type="project" value="InterPro"/>
</dbReference>
<dbReference type="SUPFAM" id="SSF46785">
    <property type="entry name" value="Winged helix' DNA-binding domain"/>
    <property type="match status" value="1"/>
</dbReference>
<evidence type="ECO:0000259" key="2">
    <source>
        <dbReference type="PROSITE" id="PS51787"/>
    </source>
</evidence>
<dbReference type="PROSITE" id="PS51787">
    <property type="entry name" value="LON_N"/>
    <property type="match status" value="1"/>
</dbReference>